<dbReference type="AlphaFoldDB" id="A0A919K8Y0"/>
<evidence type="ECO:0000313" key="2">
    <source>
        <dbReference type="Proteomes" id="UP000636960"/>
    </source>
</evidence>
<keyword evidence="2" id="KW-1185">Reference proteome</keyword>
<dbReference type="Proteomes" id="UP000636960">
    <property type="component" value="Unassembled WGS sequence"/>
</dbReference>
<gene>
    <name evidence="1" type="ORF">Ari01nite_81330</name>
</gene>
<sequence>MIVARSAGGVVGPLLTAALYEANGQDYTVLAAVALALPLITRMPDRR</sequence>
<accession>A0A919K8Y0</accession>
<name>A0A919K8Y0_9ACTN</name>
<evidence type="ECO:0000313" key="1">
    <source>
        <dbReference type="EMBL" id="GIF00669.1"/>
    </source>
</evidence>
<reference evidence="1" key="1">
    <citation type="submission" date="2021-01" db="EMBL/GenBank/DDBJ databases">
        <title>Whole genome shotgun sequence of Actinoplanes rishiriensis NBRC 108556.</title>
        <authorList>
            <person name="Komaki H."/>
            <person name="Tamura T."/>
        </authorList>
    </citation>
    <scope>NUCLEOTIDE SEQUENCE</scope>
    <source>
        <strain evidence="1">NBRC 108556</strain>
    </source>
</reference>
<dbReference type="EMBL" id="BOMV01000089">
    <property type="protein sequence ID" value="GIF00669.1"/>
    <property type="molecule type" value="Genomic_DNA"/>
</dbReference>
<organism evidence="1 2">
    <name type="scientific">Paractinoplanes rishiriensis</name>
    <dbReference type="NCBI Taxonomy" id="1050105"/>
    <lineage>
        <taxon>Bacteria</taxon>
        <taxon>Bacillati</taxon>
        <taxon>Actinomycetota</taxon>
        <taxon>Actinomycetes</taxon>
        <taxon>Micromonosporales</taxon>
        <taxon>Micromonosporaceae</taxon>
        <taxon>Paractinoplanes</taxon>
    </lineage>
</organism>
<comment type="caution">
    <text evidence="1">The sequence shown here is derived from an EMBL/GenBank/DDBJ whole genome shotgun (WGS) entry which is preliminary data.</text>
</comment>
<proteinExistence type="predicted"/>
<protein>
    <submittedName>
        <fullName evidence="1">Uncharacterized protein</fullName>
    </submittedName>
</protein>